<keyword evidence="2" id="KW-1185">Reference proteome</keyword>
<dbReference type="RefSeq" id="WP_121214567.1">
    <property type="nucleotide sequence ID" value="NZ_RBZN01000021.1"/>
</dbReference>
<reference evidence="1 2" key="1">
    <citation type="journal article" date="2016" name="Antonie Van Leeuwenhoek">
        <title>Lysinibacillus endophyticus sp. nov., an indole-3-acetic acid producing endophytic bacterium isolated from corn root (Zea mays cv. Xinken-5).</title>
        <authorList>
            <person name="Yu J."/>
            <person name="Guan X."/>
            <person name="Liu C."/>
            <person name="Xiang W."/>
            <person name="Yu Z."/>
            <person name="Liu X."/>
            <person name="Wang G."/>
        </authorList>
    </citation>
    <scope>NUCLEOTIDE SEQUENCE [LARGE SCALE GENOMIC DNA]</scope>
    <source>
        <strain evidence="1 2">DSM 100506</strain>
    </source>
</reference>
<evidence type="ECO:0000313" key="2">
    <source>
        <dbReference type="Proteomes" id="UP000272238"/>
    </source>
</evidence>
<protein>
    <submittedName>
        <fullName evidence="1">Uncharacterized protein</fullName>
    </submittedName>
</protein>
<dbReference type="AlphaFoldDB" id="A0A494Z2B5"/>
<gene>
    <name evidence="1" type="ORF">D8M03_09645</name>
</gene>
<dbReference type="OrthoDB" id="1730086at2"/>
<accession>A0A494Z2B5</accession>
<organism evidence="1 2">
    <name type="scientific">Ureibacillus endophyticus</name>
    <dbReference type="NCBI Taxonomy" id="1978490"/>
    <lineage>
        <taxon>Bacteria</taxon>
        <taxon>Bacillati</taxon>
        <taxon>Bacillota</taxon>
        <taxon>Bacilli</taxon>
        <taxon>Bacillales</taxon>
        <taxon>Caryophanaceae</taxon>
        <taxon>Ureibacillus</taxon>
    </lineage>
</organism>
<dbReference type="PROSITE" id="PS51257">
    <property type="entry name" value="PROKAR_LIPOPROTEIN"/>
    <property type="match status" value="1"/>
</dbReference>
<evidence type="ECO:0000313" key="1">
    <source>
        <dbReference type="EMBL" id="RKQ16442.1"/>
    </source>
</evidence>
<name>A0A494Z2B5_9BACL</name>
<proteinExistence type="predicted"/>
<sequence>MKRKMGKFHYHQFKISCLQIAVYACEVLCVARKPEFIFLSKQDGDALVKGLWMKVENGESLSNADMRKLFLLPLTKT</sequence>
<dbReference type="EMBL" id="RBZN01000021">
    <property type="protein sequence ID" value="RKQ16442.1"/>
    <property type="molecule type" value="Genomic_DNA"/>
</dbReference>
<dbReference type="Proteomes" id="UP000272238">
    <property type="component" value="Unassembled WGS sequence"/>
</dbReference>
<comment type="caution">
    <text evidence="1">The sequence shown here is derived from an EMBL/GenBank/DDBJ whole genome shotgun (WGS) entry which is preliminary data.</text>
</comment>